<dbReference type="SUPFAM" id="SSF82171">
    <property type="entry name" value="DPP6 N-terminal domain-like"/>
    <property type="match status" value="1"/>
</dbReference>
<evidence type="ECO:0008006" key="3">
    <source>
        <dbReference type="Google" id="ProtNLM"/>
    </source>
</evidence>
<dbReference type="Proteomes" id="UP000011021">
    <property type="component" value="Unassembled WGS sequence"/>
</dbReference>
<dbReference type="Gene3D" id="2.120.10.30">
    <property type="entry name" value="TolB, C-terminal domain"/>
    <property type="match status" value="1"/>
</dbReference>
<sequence length="417" mass="46104">MPATPRPATGVATEDPTWHSCVVRLTNHAETQPAHPVFTPHAAQQAFNADDSAVLLRTDHGEWHIFDPKSGKAIRKLGGIAGDAEPQWDPKNPNVLYYLNVDGKDMKIFRLTVDLSPNGTDKAELLADMGTQIHQHWPTATHARTRGGTPSDDGRTWCFTAERNEGASWNTLGLFTWDLQTGKIIGTQSLPPGAPEYITTSPSGSHCVAQFPYPTGVLAYKRDFSAPYSAQVSGNSLKLLNQPYMKYGDVARNAQGQDMYVGFDVFSDPHQLFMTNLATGEKTPLLTTSFGANTDTGVQVSGRALQRPGWILVSGFGERKDGVNNLAANDPNRKWFHRKMFALSLENPPKVLSIANLHHLWDGSKNETWPRPHGTVNRSFTRMLFNSNWDSVNLRDLDTYLVEIRPDAVPALHTPKP</sequence>
<dbReference type="AlphaFoldDB" id="E7RZX3"/>
<reference evidence="1 2" key="1">
    <citation type="submission" date="2010-12" db="EMBL/GenBank/DDBJ databases">
        <authorList>
            <person name="Muzny D."/>
            <person name="Qin X."/>
            <person name="Deng J."/>
            <person name="Jiang H."/>
            <person name="Liu Y."/>
            <person name="Qu J."/>
            <person name="Song X.-Z."/>
            <person name="Zhang L."/>
            <person name="Thornton R."/>
            <person name="Coyle M."/>
            <person name="Francisco L."/>
            <person name="Jackson L."/>
            <person name="Javaid M."/>
            <person name="Korchina V."/>
            <person name="Kovar C."/>
            <person name="Mata R."/>
            <person name="Mathew T."/>
            <person name="Ngo R."/>
            <person name="Nguyen L."/>
            <person name="Nguyen N."/>
            <person name="Okwuonu G."/>
            <person name="Ongeri F."/>
            <person name="Pham C."/>
            <person name="Simmons D."/>
            <person name="Wilczek-Boney K."/>
            <person name="Hale W."/>
            <person name="Jakkamsetti A."/>
            <person name="Pham P."/>
            <person name="Ruth R."/>
            <person name="San Lucas F."/>
            <person name="Warren J."/>
            <person name="Zhang J."/>
            <person name="Zhao Z."/>
            <person name="Zhou C."/>
            <person name="Zhu D."/>
            <person name="Lee S."/>
            <person name="Bess C."/>
            <person name="Blankenburg K."/>
            <person name="Forbes L."/>
            <person name="Fu Q."/>
            <person name="Gubbala S."/>
            <person name="Hirani K."/>
            <person name="Jayaseelan J.C."/>
            <person name="Lara F."/>
            <person name="Munidasa M."/>
            <person name="Palculict T."/>
            <person name="Patil S."/>
            <person name="Pu L.-L."/>
            <person name="Saada N."/>
            <person name="Tang L."/>
            <person name="Weissenberger G."/>
            <person name="Zhu Y."/>
            <person name="Hemphill L."/>
            <person name="Shang Y."/>
            <person name="Youmans B."/>
            <person name="Ayvaz T."/>
            <person name="Ross M."/>
            <person name="Santibanez J."/>
            <person name="Aqrawi P."/>
            <person name="Gross S."/>
            <person name="Joshi V."/>
            <person name="Fowler G."/>
            <person name="Nazareth L."/>
            <person name="Reid J."/>
            <person name="Worley K."/>
            <person name="Petrosino J."/>
            <person name="Highlander S."/>
            <person name="Gibbs R."/>
        </authorList>
    </citation>
    <scope>NUCLEOTIDE SEQUENCE [LARGE SCALE GENOMIC DNA]</scope>
    <source>
        <strain evidence="1 2">ATCC 51599</strain>
    </source>
</reference>
<dbReference type="EMBL" id="AEQP01000022">
    <property type="protein sequence ID" value="EFV94122.1"/>
    <property type="molecule type" value="Genomic_DNA"/>
</dbReference>
<accession>E7RZX3</accession>
<comment type="caution">
    <text evidence="1">The sequence shown here is derived from an EMBL/GenBank/DDBJ whole genome shotgun (WGS) entry which is preliminary data.</text>
</comment>
<dbReference type="InterPro" id="IPR011042">
    <property type="entry name" value="6-blade_b-propeller_TolB-like"/>
</dbReference>
<dbReference type="eggNOG" id="ENOG502ZCGK">
    <property type="taxonomic scope" value="Bacteria"/>
</dbReference>
<name>E7RZX3_9BURK</name>
<dbReference type="HOGENOM" id="CLU_026979_0_0_4"/>
<keyword evidence="2" id="KW-1185">Reference proteome</keyword>
<organism evidence="1 2">
    <name type="scientific">Lautropia mirabilis ATCC 51599</name>
    <dbReference type="NCBI Taxonomy" id="887898"/>
    <lineage>
        <taxon>Bacteria</taxon>
        <taxon>Pseudomonadati</taxon>
        <taxon>Pseudomonadota</taxon>
        <taxon>Betaproteobacteria</taxon>
        <taxon>Burkholderiales</taxon>
        <taxon>Burkholderiaceae</taxon>
        <taxon>Lautropia</taxon>
    </lineage>
</organism>
<evidence type="ECO:0000313" key="2">
    <source>
        <dbReference type="Proteomes" id="UP000011021"/>
    </source>
</evidence>
<protein>
    <recommendedName>
        <fullName evidence="3">WD40-like protein</fullName>
    </recommendedName>
</protein>
<evidence type="ECO:0000313" key="1">
    <source>
        <dbReference type="EMBL" id="EFV94122.1"/>
    </source>
</evidence>
<gene>
    <name evidence="1" type="ORF">HMPREF0551_2237</name>
</gene>
<proteinExistence type="predicted"/>